<feature type="domain" description="PAC" evidence="1">
    <location>
        <begin position="223"/>
        <end position="275"/>
    </location>
</feature>
<evidence type="ECO:0000259" key="1">
    <source>
        <dbReference type="PROSITE" id="PS50113"/>
    </source>
</evidence>
<dbReference type="InterPro" id="IPR013655">
    <property type="entry name" value="PAS_fold_3"/>
</dbReference>
<dbReference type="FunFam" id="3.30.70.270:FF:000001">
    <property type="entry name" value="Diguanylate cyclase domain protein"/>
    <property type="match status" value="1"/>
</dbReference>
<dbReference type="SMART" id="SM00091">
    <property type="entry name" value="PAS"/>
    <property type="match status" value="2"/>
</dbReference>
<dbReference type="InterPro" id="IPR035965">
    <property type="entry name" value="PAS-like_dom_sf"/>
</dbReference>
<dbReference type="Pfam" id="PF08448">
    <property type="entry name" value="PAS_4"/>
    <property type="match status" value="1"/>
</dbReference>
<proteinExistence type="predicted"/>
<keyword evidence="4" id="KW-1185">Reference proteome</keyword>
<accession>A0A7W8E6R8</accession>
<dbReference type="InterPro" id="IPR013656">
    <property type="entry name" value="PAS_4"/>
</dbReference>
<feature type="domain" description="GGDEF" evidence="2">
    <location>
        <begin position="314"/>
        <end position="454"/>
    </location>
</feature>
<dbReference type="NCBIfam" id="TIGR00254">
    <property type="entry name" value="GGDEF"/>
    <property type="match status" value="1"/>
</dbReference>
<dbReference type="EMBL" id="JACHIP010000023">
    <property type="protein sequence ID" value="MBB5060961.1"/>
    <property type="molecule type" value="Genomic_DNA"/>
</dbReference>
<dbReference type="PROSITE" id="PS50887">
    <property type="entry name" value="GGDEF"/>
    <property type="match status" value="1"/>
</dbReference>
<sequence length="463" mass="51924">MAKNANKGLPTVATLRQRLCGLESVFDAAPIGLCVLDLNFRYMTVNTCFARMHGLAKQAFIDRTVEEAVPGLASQITAHLNHALEAGGIVEQEINFDNFFPHADPPTSKDLIYLRTAQPVRDENGTVYGISVALLDITQRKRTEAALRESAENLRFAVELTPHIPWTADASGEWTFISPRWNILTGGQEEVNHLKRWAEYLHPDDQVPTAAIWRHSLATGEPYDSEYRIAHRDGEWHWVRARAYPRRSESGQIIRWYGTLEDIHERNVIALQLAVAIEELARTAQEDYLTGLPNRRRFDEVLKHEIDRFRRSQMPIALVLLDIDHFKRFNDIAGHLIGDQCLRLIAQTIDGVIRRPADLAARFGGEEFALILPDTDRDGALEIAQRTLAAIRLLSFPHSDVRLQKITISAGVAAFSGGDYAHTSSCSADLVHSADVALYQAKANGRDCVVSNHLDSQLFPCVR</sequence>
<feature type="domain" description="PAC" evidence="1">
    <location>
        <begin position="90"/>
        <end position="149"/>
    </location>
</feature>
<dbReference type="InterPro" id="IPR052155">
    <property type="entry name" value="Biofilm_reg_signaling"/>
</dbReference>
<protein>
    <submittedName>
        <fullName evidence="3">Diguanylate cyclase (GGDEF)-like protein/PAS domain S-box-containing protein</fullName>
    </submittedName>
</protein>
<dbReference type="PROSITE" id="PS50113">
    <property type="entry name" value="PAC"/>
    <property type="match status" value="2"/>
</dbReference>
<name>A0A7W8E6R8_9BACT</name>
<evidence type="ECO:0000313" key="3">
    <source>
        <dbReference type="EMBL" id="MBB5060961.1"/>
    </source>
</evidence>
<dbReference type="Proteomes" id="UP000540989">
    <property type="component" value="Unassembled WGS sequence"/>
</dbReference>
<dbReference type="InterPro" id="IPR000014">
    <property type="entry name" value="PAS"/>
</dbReference>
<dbReference type="InterPro" id="IPR000700">
    <property type="entry name" value="PAS-assoc_C"/>
</dbReference>
<dbReference type="InterPro" id="IPR000160">
    <property type="entry name" value="GGDEF_dom"/>
</dbReference>
<evidence type="ECO:0000313" key="4">
    <source>
        <dbReference type="Proteomes" id="UP000540989"/>
    </source>
</evidence>
<dbReference type="PANTHER" id="PTHR44757">
    <property type="entry name" value="DIGUANYLATE CYCLASE DGCP"/>
    <property type="match status" value="1"/>
</dbReference>
<dbReference type="Gene3D" id="3.30.450.20">
    <property type="entry name" value="PAS domain"/>
    <property type="match status" value="2"/>
</dbReference>
<dbReference type="SUPFAM" id="SSF55073">
    <property type="entry name" value="Nucleotide cyclase"/>
    <property type="match status" value="1"/>
</dbReference>
<reference evidence="3 4" key="1">
    <citation type="submission" date="2020-08" db="EMBL/GenBank/DDBJ databases">
        <title>Genomic Encyclopedia of Type Strains, Phase IV (KMG-V): Genome sequencing to study the core and pangenomes of soil and plant-associated prokaryotes.</title>
        <authorList>
            <person name="Whitman W."/>
        </authorList>
    </citation>
    <scope>NUCLEOTIDE SEQUENCE [LARGE SCALE GENOMIC DNA]</scope>
    <source>
        <strain evidence="3 4">M8UP14</strain>
    </source>
</reference>
<evidence type="ECO:0000259" key="2">
    <source>
        <dbReference type="PROSITE" id="PS50887"/>
    </source>
</evidence>
<dbReference type="PANTHER" id="PTHR44757:SF2">
    <property type="entry name" value="BIOFILM ARCHITECTURE MAINTENANCE PROTEIN MBAA"/>
    <property type="match status" value="1"/>
</dbReference>
<dbReference type="CDD" id="cd01949">
    <property type="entry name" value="GGDEF"/>
    <property type="match status" value="1"/>
</dbReference>
<dbReference type="InterPro" id="IPR001610">
    <property type="entry name" value="PAC"/>
</dbReference>
<gene>
    <name evidence="3" type="ORF">HDF16_005697</name>
</gene>
<dbReference type="SUPFAM" id="SSF55785">
    <property type="entry name" value="PYP-like sensor domain (PAS domain)"/>
    <property type="match status" value="2"/>
</dbReference>
<dbReference type="InterPro" id="IPR043128">
    <property type="entry name" value="Rev_trsase/Diguanyl_cyclase"/>
</dbReference>
<dbReference type="AlphaFoldDB" id="A0A7W8E6R8"/>
<dbReference type="Pfam" id="PF00990">
    <property type="entry name" value="GGDEF"/>
    <property type="match status" value="1"/>
</dbReference>
<dbReference type="FunFam" id="3.30.450.20:FF:000099">
    <property type="entry name" value="Sensory box sensor histidine kinase"/>
    <property type="match status" value="1"/>
</dbReference>
<dbReference type="RefSeq" id="WP_184223579.1">
    <property type="nucleotide sequence ID" value="NZ_JACHIP010000023.1"/>
</dbReference>
<dbReference type="InterPro" id="IPR029787">
    <property type="entry name" value="Nucleotide_cyclase"/>
</dbReference>
<dbReference type="Gene3D" id="3.30.70.270">
    <property type="match status" value="1"/>
</dbReference>
<dbReference type="Pfam" id="PF08447">
    <property type="entry name" value="PAS_3"/>
    <property type="match status" value="1"/>
</dbReference>
<dbReference type="GO" id="GO:0003824">
    <property type="term" value="F:catalytic activity"/>
    <property type="evidence" value="ECO:0007669"/>
    <property type="project" value="UniProtKB-ARBA"/>
</dbReference>
<dbReference type="SMART" id="SM00086">
    <property type="entry name" value="PAC"/>
    <property type="match status" value="1"/>
</dbReference>
<organism evidence="3 4">
    <name type="scientific">Granulicella aggregans</name>
    <dbReference type="NCBI Taxonomy" id="474949"/>
    <lineage>
        <taxon>Bacteria</taxon>
        <taxon>Pseudomonadati</taxon>
        <taxon>Acidobacteriota</taxon>
        <taxon>Terriglobia</taxon>
        <taxon>Terriglobales</taxon>
        <taxon>Acidobacteriaceae</taxon>
        <taxon>Granulicella</taxon>
    </lineage>
</organism>
<dbReference type="CDD" id="cd00130">
    <property type="entry name" value="PAS"/>
    <property type="match status" value="1"/>
</dbReference>
<dbReference type="NCBIfam" id="TIGR00229">
    <property type="entry name" value="sensory_box"/>
    <property type="match status" value="2"/>
</dbReference>
<dbReference type="SMART" id="SM00267">
    <property type="entry name" value="GGDEF"/>
    <property type="match status" value="1"/>
</dbReference>
<comment type="caution">
    <text evidence="3">The sequence shown here is derived from an EMBL/GenBank/DDBJ whole genome shotgun (WGS) entry which is preliminary data.</text>
</comment>